<comment type="subcellular location">
    <subcellularLocation>
        <location evidence="1">Endoplasmic reticulum membrane</location>
        <topology evidence="1">Multi-pass membrane protein</topology>
    </subcellularLocation>
</comment>
<evidence type="ECO:0000256" key="1">
    <source>
        <dbReference type="ARBA" id="ARBA00004477"/>
    </source>
</evidence>
<dbReference type="GO" id="GO:0034389">
    <property type="term" value="P:lipid droplet organization"/>
    <property type="evidence" value="ECO:0000318"/>
    <property type="project" value="GO_Central"/>
</dbReference>
<evidence type="ECO:0000313" key="9">
    <source>
        <dbReference type="EMBL" id="EYU43302.1"/>
    </source>
</evidence>
<feature type="compositionally biased region" description="Polar residues" evidence="7">
    <location>
        <begin position="102"/>
        <end position="117"/>
    </location>
</feature>
<name>A0A022RS16_ERYGU</name>
<keyword evidence="6 8" id="KW-0472">Membrane</keyword>
<dbReference type="GO" id="GO:0006629">
    <property type="term" value="P:lipid metabolic process"/>
    <property type="evidence" value="ECO:0007669"/>
    <property type="project" value="UniProtKB-KW"/>
</dbReference>
<sequence>MDDTESVVQYADDDDEEFHDALDDCLEFFYEPIESDDGVPISAANPNPYPADKSLPRSGLRRRKSRSDRKYSGEDSIELENYSIERKRKHSRKIEHNKNLENSDSLEINQTSESPNVGSDGEDDQGNEEHSTITDANVVTREDLVSTESNSRENHDTNSSLLFTIAVYYLYMLVFNPFGLLLSCRECLIQKIKQIWKLVHEFVSPFMFEWIREHRSIWKLGLKCGWGLLWSAYVCTLLVVFLVSAFVMGGILIRVLVEDPIRMKQSLNFDFMEKSPVAFVPVITQQELSHDMYLEEKPDILNVKRSRVVPPNHKLKVTVSLTLPESEYNQNLGIFQVRVDFLAVDGKTLASSRRPCMLQFKSQPIRLLLTLLKVAPILTGHTSETQKLKLNFRGFTERDNPTAFLKVVIEQRAQYLPGAGIPEIYDASVDMESELPLLKRILWYWKKTLFVWISMAIFTMELFFALLC</sequence>
<dbReference type="Pfam" id="PF06775">
    <property type="entry name" value="Seipin"/>
    <property type="match status" value="1"/>
</dbReference>
<evidence type="ECO:0000256" key="3">
    <source>
        <dbReference type="ARBA" id="ARBA00022824"/>
    </source>
</evidence>
<dbReference type="PANTHER" id="PTHR21212:SF0">
    <property type="entry name" value="SEIPIN"/>
    <property type="match status" value="1"/>
</dbReference>
<reference evidence="9 10" key="1">
    <citation type="journal article" date="2013" name="Proc. Natl. Acad. Sci. U.S.A.">
        <title>Fine-scale variation in meiotic recombination in Mimulus inferred from population shotgun sequencing.</title>
        <authorList>
            <person name="Hellsten U."/>
            <person name="Wright K.M."/>
            <person name="Jenkins J."/>
            <person name="Shu S."/>
            <person name="Yuan Y."/>
            <person name="Wessler S.R."/>
            <person name="Schmutz J."/>
            <person name="Willis J.H."/>
            <person name="Rokhsar D.S."/>
        </authorList>
    </citation>
    <scope>NUCLEOTIDE SEQUENCE [LARGE SCALE GENOMIC DNA]</scope>
    <source>
        <strain evidence="10">cv. DUN x IM62</strain>
    </source>
</reference>
<feature type="transmembrane region" description="Helical" evidence="8">
    <location>
        <begin position="449"/>
        <end position="467"/>
    </location>
</feature>
<accession>A0A022RS16</accession>
<evidence type="ECO:0008006" key="11">
    <source>
        <dbReference type="Google" id="ProtNLM"/>
    </source>
</evidence>
<evidence type="ECO:0000256" key="6">
    <source>
        <dbReference type="ARBA" id="ARBA00023136"/>
    </source>
</evidence>
<dbReference type="GO" id="GO:0140042">
    <property type="term" value="P:lipid droplet formation"/>
    <property type="evidence" value="ECO:0007669"/>
    <property type="project" value="UniProtKB-ARBA"/>
</dbReference>
<feature type="region of interest" description="Disordered" evidence="7">
    <location>
        <begin position="87"/>
        <end position="137"/>
    </location>
</feature>
<feature type="transmembrane region" description="Helical" evidence="8">
    <location>
        <begin position="161"/>
        <end position="183"/>
    </location>
</feature>
<dbReference type="eggNOG" id="KOG4200">
    <property type="taxonomic scope" value="Eukaryota"/>
</dbReference>
<keyword evidence="2 8" id="KW-0812">Transmembrane</keyword>
<evidence type="ECO:0000256" key="2">
    <source>
        <dbReference type="ARBA" id="ARBA00022692"/>
    </source>
</evidence>
<dbReference type="InterPro" id="IPR009617">
    <property type="entry name" value="Seipin"/>
</dbReference>
<dbReference type="GO" id="GO:0019915">
    <property type="term" value="P:lipid storage"/>
    <property type="evidence" value="ECO:0000318"/>
    <property type="project" value="GO_Central"/>
</dbReference>
<feature type="non-terminal residue" evidence="9">
    <location>
        <position position="468"/>
    </location>
</feature>
<protein>
    <recommendedName>
        <fullName evidence="11">Seipin</fullName>
    </recommendedName>
</protein>
<evidence type="ECO:0000256" key="5">
    <source>
        <dbReference type="ARBA" id="ARBA00023098"/>
    </source>
</evidence>
<feature type="transmembrane region" description="Helical" evidence="8">
    <location>
        <begin position="231"/>
        <end position="257"/>
    </location>
</feature>
<dbReference type="AlphaFoldDB" id="A0A022RS16"/>
<dbReference type="CDD" id="cd23995">
    <property type="entry name" value="Seipin_BSCL2_like"/>
    <property type="match status" value="1"/>
</dbReference>
<dbReference type="PANTHER" id="PTHR21212">
    <property type="entry name" value="BERNARDINELLI-SEIP CONGENITAL LIPODYSTROPHY 2 HOMOLOG BSCL2 PROTEIN"/>
    <property type="match status" value="1"/>
</dbReference>
<keyword evidence="5" id="KW-0443">Lipid metabolism</keyword>
<evidence type="ECO:0000256" key="4">
    <source>
        <dbReference type="ARBA" id="ARBA00022989"/>
    </source>
</evidence>
<keyword evidence="10" id="KW-1185">Reference proteome</keyword>
<feature type="region of interest" description="Disordered" evidence="7">
    <location>
        <begin position="36"/>
        <end position="74"/>
    </location>
</feature>
<keyword evidence="4 8" id="KW-1133">Transmembrane helix</keyword>
<dbReference type="GO" id="GO:0005789">
    <property type="term" value="C:endoplasmic reticulum membrane"/>
    <property type="evidence" value="ECO:0000318"/>
    <property type="project" value="GO_Central"/>
</dbReference>
<evidence type="ECO:0000256" key="7">
    <source>
        <dbReference type="SAM" id="MobiDB-lite"/>
    </source>
</evidence>
<dbReference type="EMBL" id="KI630264">
    <property type="protein sequence ID" value="EYU43302.1"/>
    <property type="molecule type" value="Genomic_DNA"/>
</dbReference>
<organism evidence="9 10">
    <name type="scientific">Erythranthe guttata</name>
    <name type="common">Yellow monkey flower</name>
    <name type="synonym">Mimulus guttatus</name>
    <dbReference type="NCBI Taxonomy" id="4155"/>
    <lineage>
        <taxon>Eukaryota</taxon>
        <taxon>Viridiplantae</taxon>
        <taxon>Streptophyta</taxon>
        <taxon>Embryophyta</taxon>
        <taxon>Tracheophyta</taxon>
        <taxon>Spermatophyta</taxon>
        <taxon>Magnoliopsida</taxon>
        <taxon>eudicotyledons</taxon>
        <taxon>Gunneridae</taxon>
        <taxon>Pentapetalae</taxon>
        <taxon>asterids</taxon>
        <taxon>lamiids</taxon>
        <taxon>Lamiales</taxon>
        <taxon>Phrymaceae</taxon>
        <taxon>Erythranthe</taxon>
    </lineage>
</organism>
<gene>
    <name evidence="9" type="ORF">MIMGU_mgv1a025210mg</name>
</gene>
<proteinExistence type="predicted"/>
<evidence type="ECO:0000313" key="10">
    <source>
        <dbReference type="Proteomes" id="UP000030748"/>
    </source>
</evidence>
<keyword evidence="3" id="KW-0256">Endoplasmic reticulum</keyword>
<evidence type="ECO:0000256" key="8">
    <source>
        <dbReference type="SAM" id="Phobius"/>
    </source>
</evidence>
<dbReference type="Proteomes" id="UP000030748">
    <property type="component" value="Unassembled WGS sequence"/>
</dbReference>
<dbReference type="STRING" id="4155.A0A022RS16"/>